<keyword evidence="5" id="KW-1185">Reference proteome</keyword>
<proteinExistence type="predicted"/>
<dbReference type="Pfam" id="PF01234">
    <property type="entry name" value="NNMT_PNMT_TEMT"/>
    <property type="match status" value="1"/>
</dbReference>
<evidence type="ECO:0008006" key="6">
    <source>
        <dbReference type="Google" id="ProtNLM"/>
    </source>
</evidence>
<dbReference type="GO" id="GO:0008168">
    <property type="term" value="F:methyltransferase activity"/>
    <property type="evidence" value="ECO:0007669"/>
    <property type="project" value="UniProtKB-KW"/>
</dbReference>
<keyword evidence="3" id="KW-0949">S-adenosyl-L-methionine</keyword>
<dbReference type="SUPFAM" id="SSF53335">
    <property type="entry name" value="S-adenosyl-L-methionine-dependent methyltransferases"/>
    <property type="match status" value="1"/>
</dbReference>
<evidence type="ECO:0000256" key="3">
    <source>
        <dbReference type="ARBA" id="ARBA00022691"/>
    </source>
</evidence>
<keyword evidence="2" id="KW-0808">Transferase</keyword>
<dbReference type="AlphaFoldDB" id="A0A7K0CEB9"/>
<gene>
    <name evidence="4" type="ORF">SRB5_12280</name>
</gene>
<protein>
    <recommendedName>
        <fullName evidence="6">NNMT/PNMT/TEMT family protein</fullName>
    </recommendedName>
</protein>
<dbReference type="InterPro" id="IPR029063">
    <property type="entry name" value="SAM-dependent_MTases_sf"/>
</dbReference>
<dbReference type="EMBL" id="WEGJ01000003">
    <property type="protein sequence ID" value="MQY11114.1"/>
    <property type="molecule type" value="Genomic_DNA"/>
</dbReference>
<reference evidence="4 5" key="1">
    <citation type="submission" date="2019-10" db="EMBL/GenBank/DDBJ databases">
        <title>Streptomyces smaragdinus sp. nov. and Streptomyces fabii sp. nov., isolated from the gut of fungus growing-termite Macrotermes natalensis.</title>
        <authorList>
            <person name="Schwitalla J."/>
            <person name="Benndorf R."/>
            <person name="Martin K."/>
            <person name="De Beer W."/>
            <person name="Kaster A.-K."/>
            <person name="Vollmers J."/>
            <person name="Poulsen M."/>
            <person name="Beemelmanns C."/>
        </authorList>
    </citation>
    <scope>NUCLEOTIDE SEQUENCE [LARGE SCALE GENOMIC DNA]</scope>
    <source>
        <strain evidence="4 5">RB5</strain>
    </source>
</reference>
<name>A0A7K0CEB9_9ACTN</name>
<evidence type="ECO:0000313" key="5">
    <source>
        <dbReference type="Proteomes" id="UP000466345"/>
    </source>
</evidence>
<evidence type="ECO:0000256" key="2">
    <source>
        <dbReference type="ARBA" id="ARBA00022679"/>
    </source>
</evidence>
<keyword evidence="1" id="KW-0489">Methyltransferase</keyword>
<dbReference type="Proteomes" id="UP000466345">
    <property type="component" value="Unassembled WGS sequence"/>
</dbReference>
<dbReference type="RefSeq" id="WP_228389852.1">
    <property type="nucleotide sequence ID" value="NZ_WEGJ01000003.1"/>
</dbReference>
<evidence type="ECO:0000313" key="4">
    <source>
        <dbReference type="EMBL" id="MQY11114.1"/>
    </source>
</evidence>
<sequence>MDLKSAGMGSVRNREAPWDDFDSGSYVDHNYAKMWPVDRQIMELIRDFFAANHPSTVPAKGIDIGAGTNLYPAFGMLPWCDEIVLYERSARNVAWLRDEVRDYGSNWDQFWDVFRSAEAYAEVADPRTELPRRAIVTQGDLFELDVTPRGMGTMFFVAESMSTSHQEFEDAVGCFMRVLAPGAPFAAAFMENSRGYEVGSQIFPACKIVQDDVEKALASYVREGELELHRLGHGADPIRDGYTGMILACGRRAS</sequence>
<comment type="caution">
    <text evidence="4">The sequence shown here is derived from an EMBL/GenBank/DDBJ whole genome shotgun (WGS) entry which is preliminary data.</text>
</comment>
<organism evidence="4 5">
    <name type="scientific">Streptomyces smaragdinus</name>
    <dbReference type="NCBI Taxonomy" id="2585196"/>
    <lineage>
        <taxon>Bacteria</taxon>
        <taxon>Bacillati</taxon>
        <taxon>Actinomycetota</taxon>
        <taxon>Actinomycetes</taxon>
        <taxon>Kitasatosporales</taxon>
        <taxon>Streptomycetaceae</taxon>
        <taxon>Streptomyces</taxon>
    </lineage>
</organism>
<accession>A0A7K0CEB9</accession>
<dbReference type="PROSITE" id="PS51681">
    <property type="entry name" value="SAM_MT_NNMT_PNMT_TEMT"/>
    <property type="match status" value="1"/>
</dbReference>
<dbReference type="GO" id="GO:0032259">
    <property type="term" value="P:methylation"/>
    <property type="evidence" value="ECO:0007669"/>
    <property type="project" value="UniProtKB-KW"/>
</dbReference>
<dbReference type="Gene3D" id="3.40.50.150">
    <property type="entry name" value="Vaccinia Virus protein VP39"/>
    <property type="match status" value="1"/>
</dbReference>
<dbReference type="NCBIfam" id="NF040568">
    <property type="entry name" value="SCO2525_fam"/>
    <property type="match status" value="1"/>
</dbReference>
<dbReference type="InterPro" id="IPR000940">
    <property type="entry name" value="NNMT_TEMT_trans"/>
</dbReference>
<evidence type="ECO:0000256" key="1">
    <source>
        <dbReference type="ARBA" id="ARBA00022603"/>
    </source>
</evidence>